<proteinExistence type="predicted"/>
<evidence type="ECO:0000313" key="3">
    <source>
        <dbReference type="Proteomes" id="UP000229916"/>
    </source>
</evidence>
<feature type="transmembrane region" description="Helical" evidence="1">
    <location>
        <begin position="409"/>
        <end position="427"/>
    </location>
</feature>
<dbReference type="AlphaFoldDB" id="A0A2M7ALG3"/>
<evidence type="ECO:0008006" key="4">
    <source>
        <dbReference type="Google" id="ProtNLM"/>
    </source>
</evidence>
<organism evidence="2 3">
    <name type="scientific">candidate division WWE3 bacterium CG06_land_8_20_14_3_00_42_16</name>
    <dbReference type="NCBI Taxonomy" id="1975083"/>
    <lineage>
        <taxon>Bacteria</taxon>
        <taxon>Katanobacteria</taxon>
    </lineage>
</organism>
<gene>
    <name evidence="2" type="ORF">COS81_04680</name>
</gene>
<dbReference type="Proteomes" id="UP000229916">
    <property type="component" value="Unassembled WGS sequence"/>
</dbReference>
<evidence type="ECO:0000256" key="1">
    <source>
        <dbReference type="SAM" id="Phobius"/>
    </source>
</evidence>
<dbReference type="Gene3D" id="3.40.50.150">
    <property type="entry name" value="Vaccinia Virus protein VP39"/>
    <property type="match status" value="1"/>
</dbReference>
<feature type="transmembrane region" description="Helical" evidence="1">
    <location>
        <begin position="348"/>
        <end position="371"/>
    </location>
</feature>
<feature type="transmembrane region" description="Helical" evidence="1">
    <location>
        <begin position="439"/>
        <end position="458"/>
    </location>
</feature>
<keyword evidence="1" id="KW-0812">Transmembrane</keyword>
<sequence length="529" mass="59115">MSFGYFWETLGFAAIGLIFSLFLAATSFPLPSKINFSTLKFRFPQLIKTENSKFGQIAVTQNGEQQSFFINGRLSFANQEAYENQKLIALIKPFVKNPGKVLALTSPLLANELYQSLSQPDLDFVEIDGKLLTLEKNHLTLGITPVASDPRRFLNQTTQKYDLILISLGNPQTLFENRYFTQEFFLNLKRHLTADGILAVILSFPIDYQSQEALNFGATILGTLQTVFPSLELFTPENQLLFLAGSQPLQVNEGQNTPAWQDYFAYEFGNQKRTAISEKLAATPTKINTDFEPVAFFYQQLFWQTMFSFKMPRLILKLAAFLPFILLLSVLVVFILSFPKRRLSNRPLLGTMVACSSFMLVSLEILILLIFQTKIGYLYSQISLLLALVLLGIALGTKFQSLIKTKAQTLLTFGFAAFLCILCVILGVKNLPLSESPFFWLGIIFAVGIAHGMIFASLSWQLSKPPFQSTSKNPNPGYLYAFDLFGGFAGAFLSSTFLLPFLGVGNLSVLLGGIALINLVAVRLFFCRK</sequence>
<dbReference type="SUPFAM" id="SSF53335">
    <property type="entry name" value="S-adenosyl-L-methionine-dependent methyltransferases"/>
    <property type="match status" value="1"/>
</dbReference>
<dbReference type="EMBL" id="PEWD01000089">
    <property type="protein sequence ID" value="PIU68241.1"/>
    <property type="molecule type" value="Genomic_DNA"/>
</dbReference>
<comment type="caution">
    <text evidence="2">The sequence shown here is derived from an EMBL/GenBank/DDBJ whole genome shotgun (WGS) entry which is preliminary data.</text>
</comment>
<keyword evidence="1" id="KW-1133">Transmembrane helix</keyword>
<feature type="transmembrane region" description="Helical" evidence="1">
    <location>
        <begin position="478"/>
        <end position="501"/>
    </location>
</feature>
<name>A0A2M7ALG3_UNCKA</name>
<dbReference type="InterPro" id="IPR029063">
    <property type="entry name" value="SAM-dependent_MTases_sf"/>
</dbReference>
<accession>A0A2M7ALG3</accession>
<keyword evidence="1" id="KW-0472">Membrane</keyword>
<feature type="transmembrane region" description="Helical" evidence="1">
    <location>
        <begin position="507"/>
        <end position="526"/>
    </location>
</feature>
<protein>
    <recommendedName>
        <fullName evidence="4">PABS domain-containing protein</fullName>
    </recommendedName>
</protein>
<evidence type="ECO:0000313" key="2">
    <source>
        <dbReference type="EMBL" id="PIU68241.1"/>
    </source>
</evidence>
<feature type="transmembrane region" description="Helical" evidence="1">
    <location>
        <begin position="377"/>
        <end position="397"/>
    </location>
</feature>
<reference evidence="3" key="1">
    <citation type="submission" date="2017-09" db="EMBL/GenBank/DDBJ databases">
        <title>Depth-based differentiation of microbial function through sediment-hosted aquifers and enrichment of novel symbionts in the deep terrestrial subsurface.</title>
        <authorList>
            <person name="Probst A.J."/>
            <person name="Ladd B."/>
            <person name="Jarett J.K."/>
            <person name="Geller-Mcgrath D.E."/>
            <person name="Sieber C.M.K."/>
            <person name="Emerson J.B."/>
            <person name="Anantharaman K."/>
            <person name="Thomas B.C."/>
            <person name="Malmstrom R."/>
            <person name="Stieglmeier M."/>
            <person name="Klingl A."/>
            <person name="Woyke T."/>
            <person name="Ryan C.M."/>
            <person name="Banfield J.F."/>
        </authorList>
    </citation>
    <scope>NUCLEOTIDE SEQUENCE [LARGE SCALE GENOMIC DNA]</scope>
</reference>
<feature type="transmembrane region" description="Helical" evidence="1">
    <location>
        <begin position="314"/>
        <end position="336"/>
    </location>
</feature>